<name>A0A0L8GBZ6_OCTBM</name>
<dbReference type="AlphaFoldDB" id="A0A0L8GBZ6"/>
<dbReference type="EMBL" id="KQ422667">
    <property type="protein sequence ID" value="KOF74443.1"/>
    <property type="molecule type" value="Genomic_DNA"/>
</dbReference>
<keyword evidence="1" id="KW-1015">Disulfide bond</keyword>
<feature type="domain" description="Thyroglobulin type-1" evidence="4">
    <location>
        <begin position="137"/>
        <end position="203"/>
    </location>
</feature>
<evidence type="ECO:0000256" key="1">
    <source>
        <dbReference type="ARBA" id="ARBA00023157"/>
    </source>
</evidence>
<sequence length="203" mass="22715">MKNILFTIVFTALLTLAAGFVYKCDNQDCSSCPSVENCEKTLKCGCCKICVKFIKEDEICISTTKMLLQTHLECATGLLCNPYTKKCTKDHSFLNQLQEKKPSFNNTVICHNDICYCSFKGQILTGYTALHINHLTPLSCNCARHKVNYKKSGLLGKLFLCTKKGSYENIQCSGSSCYCADESGKQVKDKEGFHISEIESYQC</sequence>
<keyword evidence="3" id="KW-0732">Signal</keyword>
<dbReference type="InterPro" id="IPR000716">
    <property type="entry name" value="Thyroglobulin_1"/>
</dbReference>
<feature type="signal peptide" evidence="3">
    <location>
        <begin position="1"/>
        <end position="19"/>
    </location>
</feature>
<accession>A0A0L8GBZ6</accession>
<protein>
    <recommendedName>
        <fullName evidence="4">Thyroglobulin type-1 domain-containing protein</fullName>
    </recommendedName>
</protein>
<dbReference type="KEGG" id="obi:106877888"/>
<feature type="chain" id="PRO_5005582932" description="Thyroglobulin type-1 domain-containing protein" evidence="3">
    <location>
        <begin position="20"/>
        <end position="203"/>
    </location>
</feature>
<comment type="caution">
    <text evidence="2">Lacks conserved residue(s) required for the propagation of feature annotation.</text>
</comment>
<evidence type="ECO:0000256" key="2">
    <source>
        <dbReference type="PROSITE-ProRule" id="PRU00500"/>
    </source>
</evidence>
<proteinExistence type="predicted"/>
<evidence type="ECO:0000256" key="3">
    <source>
        <dbReference type="SAM" id="SignalP"/>
    </source>
</evidence>
<dbReference type="Gene3D" id="4.10.800.10">
    <property type="entry name" value="Thyroglobulin type-1"/>
    <property type="match status" value="1"/>
</dbReference>
<reference evidence="5" key="1">
    <citation type="submission" date="2015-07" db="EMBL/GenBank/DDBJ databases">
        <title>MeaNS - Measles Nucleotide Surveillance Program.</title>
        <authorList>
            <person name="Tran T."/>
            <person name="Druce J."/>
        </authorList>
    </citation>
    <scope>NUCLEOTIDE SEQUENCE</scope>
    <source>
        <strain evidence="5">UCB-OBI-ISO-001</strain>
        <tissue evidence="5">Gonad</tissue>
    </source>
</reference>
<evidence type="ECO:0000259" key="4">
    <source>
        <dbReference type="PROSITE" id="PS51162"/>
    </source>
</evidence>
<gene>
    <name evidence="5" type="ORF">OCBIM_22036185mg</name>
</gene>
<dbReference type="OrthoDB" id="1725934at2759"/>
<dbReference type="Pfam" id="PF00086">
    <property type="entry name" value="Thyroglobulin_1"/>
    <property type="match status" value="1"/>
</dbReference>
<dbReference type="PROSITE" id="PS51162">
    <property type="entry name" value="THYROGLOBULIN_1_2"/>
    <property type="match status" value="1"/>
</dbReference>
<evidence type="ECO:0000313" key="5">
    <source>
        <dbReference type="EMBL" id="KOF74443.1"/>
    </source>
</evidence>
<dbReference type="SUPFAM" id="SSF57610">
    <property type="entry name" value="Thyroglobulin type-1 domain"/>
    <property type="match status" value="1"/>
</dbReference>
<organism evidence="5">
    <name type="scientific">Octopus bimaculoides</name>
    <name type="common">California two-spotted octopus</name>
    <dbReference type="NCBI Taxonomy" id="37653"/>
    <lineage>
        <taxon>Eukaryota</taxon>
        <taxon>Metazoa</taxon>
        <taxon>Spiralia</taxon>
        <taxon>Lophotrochozoa</taxon>
        <taxon>Mollusca</taxon>
        <taxon>Cephalopoda</taxon>
        <taxon>Coleoidea</taxon>
        <taxon>Octopodiformes</taxon>
        <taxon>Octopoda</taxon>
        <taxon>Incirrata</taxon>
        <taxon>Octopodidae</taxon>
        <taxon>Octopus</taxon>
    </lineage>
</organism>
<dbReference type="InterPro" id="IPR036857">
    <property type="entry name" value="Thyroglobulin_1_sf"/>
</dbReference>
<dbReference type="OMA" id="CHNNICA"/>